<protein>
    <recommendedName>
        <fullName evidence="2">long-chain-fatty-acid--CoA ligase</fullName>
        <ecNumber evidence="2">6.2.1.3</ecNumber>
    </recommendedName>
</protein>
<dbReference type="InterPro" id="IPR042099">
    <property type="entry name" value="ANL_N_sf"/>
</dbReference>
<evidence type="ECO:0000256" key="1">
    <source>
        <dbReference type="ARBA" id="ARBA00022598"/>
    </source>
</evidence>
<dbReference type="InterPro" id="IPR045851">
    <property type="entry name" value="AMP-bd_C_sf"/>
</dbReference>
<proteinExistence type="predicted"/>
<reference evidence="4 5" key="1">
    <citation type="submission" date="2024-04" db="EMBL/GenBank/DDBJ databases">
        <title>Draft genome sequence of Pseudophaeobacter arcticus NBRC 116598.</title>
        <authorList>
            <person name="Miyakawa T."/>
            <person name="Kusuya Y."/>
            <person name="Miura T."/>
        </authorList>
    </citation>
    <scope>NUCLEOTIDE SEQUENCE [LARGE SCALE GENOMIC DNA]</scope>
    <source>
        <strain evidence="4 5">SU-CL00105</strain>
    </source>
</reference>
<feature type="domain" description="AMP-binding enzyme C-terminal" evidence="3">
    <location>
        <begin position="72"/>
        <end position="146"/>
    </location>
</feature>
<evidence type="ECO:0000313" key="4">
    <source>
        <dbReference type="EMBL" id="GAA6198479.1"/>
    </source>
</evidence>
<evidence type="ECO:0000313" key="5">
    <source>
        <dbReference type="Proteomes" id="UP001441944"/>
    </source>
</evidence>
<name>A0ABQ0ARK6_9RHOB</name>
<dbReference type="EMBL" id="BAABWU010000023">
    <property type="protein sequence ID" value="GAA6198479.1"/>
    <property type="molecule type" value="Genomic_DNA"/>
</dbReference>
<dbReference type="InterPro" id="IPR050237">
    <property type="entry name" value="ATP-dep_AMP-bd_enzyme"/>
</dbReference>
<dbReference type="EC" id="6.2.1.3" evidence="2"/>
<dbReference type="PANTHER" id="PTHR43767:SF8">
    <property type="entry name" value="LONG-CHAIN-FATTY-ACID--COA LIGASE"/>
    <property type="match status" value="1"/>
</dbReference>
<comment type="caution">
    <text evidence="4">The sequence shown here is derived from an EMBL/GenBank/DDBJ whole genome shotgun (WGS) entry which is preliminary data.</text>
</comment>
<dbReference type="Proteomes" id="UP001441944">
    <property type="component" value="Unassembled WGS sequence"/>
</dbReference>
<evidence type="ECO:0000256" key="2">
    <source>
        <dbReference type="ARBA" id="ARBA00026121"/>
    </source>
</evidence>
<accession>A0ABQ0ARK6</accession>
<keyword evidence="5" id="KW-1185">Reference proteome</keyword>
<gene>
    <name evidence="4" type="ORF">NBRC116598_39240</name>
</gene>
<keyword evidence="1" id="KW-0436">Ligase</keyword>
<dbReference type="SUPFAM" id="SSF56801">
    <property type="entry name" value="Acetyl-CoA synthetase-like"/>
    <property type="match status" value="1"/>
</dbReference>
<dbReference type="PANTHER" id="PTHR43767">
    <property type="entry name" value="LONG-CHAIN-FATTY-ACID--COA LIGASE"/>
    <property type="match status" value="1"/>
</dbReference>
<dbReference type="Pfam" id="PF13193">
    <property type="entry name" value="AMP-binding_C"/>
    <property type="match status" value="1"/>
</dbReference>
<dbReference type="Gene3D" id="3.40.50.12780">
    <property type="entry name" value="N-terminal domain of ligase-like"/>
    <property type="match status" value="1"/>
</dbReference>
<organism evidence="4 5">
    <name type="scientific">Pseudophaeobacter arcticus</name>
    <dbReference type="NCBI Taxonomy" id="385492"/>
    <lineage>
        <taxon>Bacteria</taxon>
        <taxon>Pseudomonadati</taxon>
        <taxon>Pseudomonadota</taxon>
        <taxon>Alphaproteobacteria</taxon>
        <taxon>Rhodobacterales</taxon>
        <taxon>Paracoccaceae</taxon>
        <taxon>Pseudophaeobacter</taxon>
    </lineage>
</organism>
<dbReference type="Gene3D" id="3.30.300.30">
    <property type="match status" value="1"/>
</dbReference>
<dbReference type="RefSeq" id="WP_435368906.1">
    <property type="nucleotide sequence ID" value="NZ_BAABWU010000023.1"/>
</dbReference>
<evidence type="ECO:0000259" key="3">
    <source>
        <dbReference type="Pfam" id="PF13193"/>
    </source>
</evidence>
<sequence length="158" mass="17169">MPHGEAGEICIKGPQVMQGYWNHPDATAEVMTEDGFFKSGDIGLFTEDGLLKIVDRKKDMILVSGFNVFPNEVEEVVAAMPGVMEAACVGVPDDKSGEAVKLFVVKTDEGVTAESVIAHCRKNLTGYKVPHHVEFLRELPKSTVGKVLRRELRDAGAA</sequence>
<dbReference type="InterPro" id="IPR025110">
    <property type="entry name" value="AMP-bd_C"/>
</dbReference>